<accession>C8RX06</accession>
<evidence type="ECO:0000313" key="3">
    <source>
        <dbReference type="Proteomes" id="UP000010121"/>
    </source>
</evidence>
<comment type="caution">
    <text evidence="2">The sequence shown here is derived from an EMBL/GenBank/DDBJ whole genome shotgun (WGS) entry which is preliminary data.</text>
</comment>
<dbReference type="AlphaFoldDB" id="C8RX06"/>
<name>C8RX06_9RHOB</name>
<dbReference type="Proteomes" id="UP000010121">
    <property type="component" value="Unassembled WGS sequence"/>
</dbReference>
<proteinExistence type="predicted"/>
<reference evidence="2 3" key="1">
    <citation type="submission" date="2009-08" db="EMBL/GenBank/DDBJ databases">
        <title>The draft genome of Rhodobacter sp. SW2.</title>
        <authorList>
            <consortium name="US DOE Joint Genome Institute (JGI-PGF)"/>
            <person name="Lucas S."/>
            <person name="Copeland A."/>
            <person name="Lapidus A."/>
            <person name="Glavina del Rio T."/>
            <person name="Tice H."/>
            <person name="Bruce D."/>
            <person name="Goodwin L."/>
            <person name="Pitluck S."/>
            <person name="Larimer F."/>
            <person name="Land M.L."/>
            <person name="Hauser L."/>
            <person name="Emerson D."/>
        </authorList>
    </citation>
    <scope>NUCLEOTIDE SEQUENCE [LARGE SCALE GENOMIC DNA]</scope>
    <source>
        <strain evidence="2 3">SW2</strain>
    </source>
</reference>
<dbReference type="RefSeq" id="WP_008027400.1">
    <property type="nucleotide sequence ID" value="NZ_ACYY01000002.1"/>
</dbReference>
<feature type="region of interest" description="Disordered" evidence="1">
    <location>
        <begin position="198"/>
        <end position="217"/>
    </location>
</feature>
<gene>
    <name evidence="2" type="ORF">Rsw2DRAFT_0334</name>
</gene>
<sequence length="217" mass="24122">MQPRDGAFSAFVDSDVLFLRPNTSAALCKPGKVSASAAASMVWAEQTIWDTIYGTFGMPIPTERIRLMRQSGKPVIPYFSAGLVVFPETPGPGGRFPDVWYDTARRLDRVETLDKRRPYLDQMTLPIAMQRAGLGWNILPEEQHYILGGRLRGEPLPKGREIYTVHYRQLAVLKEAGLHEVAQATLKSQTGVRFVRRLTPDAPEDPGTGLAQTGQIE</sequence>
<dbReference type="STRING" id="371731.Rsw2DRAFT_0334"/>
<keyword evidence="3" id="KW-1185">Reference proteome</keyword>
<dbReference type="EMBL" id="ACYY01000002">
    <property type="protein sequence ID" value="EEW26531.1"/>
    <property type="molecule type" value="Genomic_DNA"/>
</dbReference>
<evidence type="ECO:0000313" key="2">
    <source>
        <dbReference type="EMBL" id="EEW26531.1"/>
    </source>
</evidence>
<evidence type="ECO:0000256" key="1">
    <source>
        <dbReference type="SAM" id="MobiDB-lite"/>
    </source>
</evidence>
<protein>
    <submittedName>
        <fullName evidence="2">Uncharacterized protein</fullName>
    </submittedName>
</protein>
<organism evidence="2 3">
    <name type="scientific">Rhodobacter ferrooxidans</name>
    <dbReference type="NCBI Taxonomy" id="371731"/>
    <lineage>
        <taxon>Bacteria</taxon>
        <taxon>Pseudomonadati</taxon>
        <taxon>Pseudomonadota</taxon>
        <taxon>Alphaproteobacteria</taxon>
        <taxon>Rhodobacterales</taxon>
        <taxon>Rhodobacter group</taxon>
        <taxon>Rhodobacter</taxon>
    </lineage>
</organism>
<dbReference type="eggNOG" id="ENOG5030RCG">
    <property type="taxonomic scope" value="Bacteria"/>
</dbReference>